<feature type="compositionally biased region" description="Low complexity" evidence="1">
    <location>
        <begin position="393"/>
        <end position="436"/>
    </location>
</feature>
<feature type="region of interest" description="Disordered" evidence="1">
    <location>
        <begin position="345"/>
        <end position="545"/>
    </location>
</feature>
<evidence type="ECO:0000259" key="2">
    <source>
        <dbReference type="Pfam" id="PF18454"/>
    </source>
</evidence>
<evidence type="ECO:0000313" key="3">
    <source>
        <dbReference type="EMBL" id="AXF42100.1"/>
    </source>
</evidence>
<dbReference type="InterPro" id="IPR041352">
    <property type="entry name" value="Mtd_N"/>
</dbReference>
<feature type="region of interest" description="Disordered" evidence="1">
    <location>
        <begin position="1"/>
        <end position="24"/>
    </location>
</feature>
<accession>A0A345AYC0</accession>
<dbReference type="SUPFAM" id="SSF88874">
    <property type="entry name" value="Receptor-binding domain of short tail fibre protein gp12"/>
    <property type="match status" value="1"/>
</dbReference>
<feature type="compositionally biased region" description="Polar residues" evidence="1">
    <location>
        <begin position="10"/>
        <end position="19"/>
    </location>
</feature>
<proteinExistence type="predicted"/>
<evidence type="ECO:0000256" key="1">
    <source>
        <dbReference type="SAM" id="MobiDB-lite"/>
    </source>
</evidence>
<reference evidence="3" key="1">
    <citation type="submission" date="2018-06" db="EMBL/GenBank/DDBJ databases">
        <authorList>
            <person name="Zhirakovskaya E."/>
        </authorList>
    </citation>
    <scope>NUCLEOTIDE SEQUENCE [LARGE SCALE GENOMIC DNA]</scope>
</reference>
<protein>
    <recommendedName>
        <fullName evidence="2">Major tropism determinant N-terminal domain-containing protein</fullName>
    </recommendedName>
</protein>
<organism evidence="3">
    <name type="scientific">Synechococcus T7-like phage S-TIP37</name>
    <dbReference type="NCBI Taxonomy" id="1332145"/>
    <lineage>
        <taxon>Viruses</taxon>
        <taxon>Duplodnaviria</taxon>
        <taxon>Heunggongvirae</taxon>
        <taxon>Uroviricota</taxon>
        <taxon>Caudoviricetes</taxon>
        <taxon>Autographivirales</taxon>
        <taxon>Sechaudvirinae</taxon>
        <taxon>Igirivirus</taxon>
        <taxon>Igirivirus STIP37</taxon>
    </lineage>
</organism>
<feature type="domain" description="Major tropism determinant N-terminal" evidence="2">
    <location>
        <begin position="6"/>
        <end position="41"/>
    </location>
</feature>
<dbReference type="Proteomes" id="UP000255828">
    <property type="component" value="Segment"/>
</dbReference>
<feature type="compositionally biased region" description="Low complexity" evidence="1">
    <location>
        <begin position="455"/>
        <end position="483"/>
    </location>
</feature>
<sequence length="558" mass="57077">MAKLLKLRRGTTSQHSSFTGAEGEVTVDTTKDTAVVHDGSTAGGQPLLREDLDNMPASGVSAGTYGSSSAIPAITVNAEGLVTAATTSAIDSTSITNGTSSVSVAQNSNITITRGGTTQANVTSDGIQFPDARKAVFGNSNDLQIYHDATKSYIADAGPGSLRILSDDLRFYNAANNEFMARFQQNGAAELYYDNSKKFETVSNGAKVSGNLTVTNDIYMGGELNLTEGSDGGRVMDVRLGSSSFLLRGTSGGDANHEKLAKFTRNGGCELYHNDSKKFEVVSGGATVTGTLTATTLEGDGVVPAGAIILWSGASNAIPSGYVLCDGTNSTPDLRNRFVVGAGNSYSVGDTGGSTSTTLGTSNLPSHSHSTPNHSHTISGHTHSTPNHSHAVNSHTHSTPNHSHSVNAHSHSTPNHNHNMNNHSHSTNNTGGHSHGITIGNFSSSTDPVHITKDSTSNSQNVNTNSAGNHSHNTNSSRSNTNASGGGNTGNAGANTSTSGGSNTGGSSPNTTTSGGSNTGSTSLTTTTGGGSNTGNTGSGSAIENRPPYYALCYIMKT</sequence>
<evidence type="ECO:0000313" key="4">
    <source>
        <dbReference type="Proteomes" id="UP000255828"/>
    </source>
</evidence>
<gene>
    <name evidence="3" type="ORF">STIP37_40</name>
</gene>
<feature type="compositionally biased region" description="Low complexity" evidence="1">
    <location>
        <begin position="345"/>
        <end position="385"/>
    </location>
</feature>
<name>A0A345AYC0_9CAUD</name>
<dbReference type="Gene3D" id="2.10.10.30">
    <property type="match status" value="1"/>
</dbReference>
<dbReference type="EMBL" id="MH540083">
    <property type="protein sequence ID" value="AXF42100.1"/>
    <property type="molecule type" value="Genomic_DNA"/>
</dbReference>
<dbReference type="Pfam" id="PF18454">
    <property type="entry name" value="Mtd_N"/>
    <property type="match status" value="1"/>
</dbReference>
<keyword evidence="4" id="KW-1185">Reference proteome</keyword>
<dbReference type="CDD" id="cd22641">
    <property type="entry name" value="C24-like"/>
    <property type="match status" value="1"/>
</dbReference>
<feature type="compositionally biased region" description="Low complexity" evidence="1">
    <location>
        <begin position="491"/>
        <end position="527"/>
    </location>
</feature>